<proteinExistence type="predicted"/>
<comment type="caution">
    <text evidence="2">The sequence shown here is derived from an EMBL/GenBank/DDBJ whole genome shotgun (WGS) entry which is preliminary data.</text>
</comment>
<feature type="domain" description="VOC" evidence="1">
    <location>
        <begin position="7"/>
        <end position="126"/>
    </location>
</feature>
<reference evidence="2 3" key="1">
    <citation type="submission" date="2023-10" db="EMBL/GenBank/DDBJ databases">
        <authorList>
            <person name="Maclean D."/>
            <person name="Macfadyen A."/>
        </authorList>
    </citation>
    <scope>NUCLEOTIDE SEQUENCE [LARGE SCALE GENOMIC DNA]</scope>
</reference>
<sequence length="182" mass="19849">MSLPIQSISHLSRVVADVDTTAAFYIHVLGFAPIRRPSCLNCEGCWLVGHGVSLHLIKGTPVREARPINPSDDHTSFQSNSLPEVESTLQRHGIPFVKCQVVENGIRVTQIFIHDPDNNMIEVCDCDALPIEPIFMSGAQAAVQESCAHQNAVLSAAPRMEHSERRCAGMSPISRALRSEAA</sequence>
<evidence type="ECO:0000313" key="2">
    <source>
        <dbReference type="EMBL" id="CAK0785276.1"/>
    </source>
</evidence>
<dbReference type="SUPFAM" id="SSF54593">
    <property type="entry name" value="Glyoxalase/Bleomycin resistance protein/Dihydroxybiphenyl dioxygenase"/>
    <property type="match status" value="1"/>
</dbReference>
<dbReference type="Proteomes" id="UP001314263">
    <property type="component" value="Unassembled WGS sequence"/>
</dbReference>
<organism evidence="2 3">
    <name type="scientific">Coccomyxa viridis</name>
    <dbReference type="NCBI Taxonomy" id="1274662"/>
    <lineage>
        <taxon>Eukaryota</taxon>
        <taxon>Viridiplantae</taxon>
        <taxon>Chlorophyta</taxon>
        <taxon>core chlorophytes</taxon>
        <taxon>Trebouxiophyceae</taxon>
        <taxon>Trebouxiophyceae incertae sedis</taxon>
        <taxon>Coccomyxaceae</taxon>
        <taxon>Coccomyxa</taxon>
    </lineage>
</organism>
<dbReference type="Pfam" id="PF00903">
    <property type="entry name" value="Glyoxalase"/>
    <property type="match status" value="1"/>
</dbReference>
<dbReference type="EMBL" id="CAUYUE010000012">
    <property type="protein sequence ID" value="CAK0785276.1"/>
    <property type="molecule type" value="Genomic_DNA"/>
</dbReference>
<protein>
    <recommendedName>
        <fullName evidence="1">VOC domain-containing protein</fullName>
    </recommendedName>
</protein>
<dbReference type="Gene3D" id="3.10.180.10">
    <property type="entry name" value="2,3-Dihydroxybiphenyl 1,2-Dioxygenase, domain 1"/>
    <property type="match status" value="1"/>
</dbReference>
<dbReference type="PANTHER" id="PTHR46142:SF3">
    <property type="entry name" value="F18B13.24 PROTEIN"/>
    <property type="match status" value="1"/>
</dbReference>
<name>A0AAV1IEQ2_9CHLO</name>
<dbReference type="InterPro" id="IPR004360">
    <property type="entry name" value="Glyas_Fos-R_dOase_dom"/>
</dbReference>
<dbReference type="InterPro" id="IPR037523">
    <property type="entry name" value="VOC_core"/>
</dbReference>
<keyword evidence="3" id="KW-1185">Reference proteome</keyword>
<dbReference type="PROSITE" id="PS51819">
    <property type="entry name" value="VOC"/>
    <property type="match status" value="1"/>
</dbReference>
<evidence type="ECO:0000259" key="1">
    <source>
        <dbReference type="PROSITE" id="PS51819"/>
    </source>
</evidence>
<accession>A0AAV1IEQ2</accession>
<gene>
    <name evidence="2" type="ORF">CVIRNUC_008482</name>
</gene>
<evidence type="ECO:0000313" key="3">
    <source>
        <dbReference type="Proteomes" id="UP001314263"/>
    </source>
</evidence>
<dbReference type="AlphaFoldDB" id="A0AAV1IEQ2"/>
<dbReference type="PANTHER" id="PTHR46142">
    <property type="match status" value="1"/>
</dbReference>
<dbReference type="InterPro" id="IPR029068">
    <property type="entry name" value="Glyas_Bleomycin-R_OHBP_Dase"/>
</dbReference>